<proteinExistence type="predicted"/>
<name>S6F554_LACLL</name>
<dbReference type="EMBL" id="CBLU010000006">
    <property type="protein sequence ID" value="CDG03959.1"/>
    <property type="molecule type" value="Genomic_DNA"/>
</dbReference>
<accession>S6F554</accession>
<dbReference type="Proteomes" id="UP000015361">
    <property type="component" value="Unassembled WGS sequence"/>
</dbReference>
<reference evidence="1 2" key="1">
    <citation type="journal article" date="2013" name="Appl. Environ. Microbiol.">
        <title>The Carbohydrate Metabolism Signature of Lactococcus lactis Strain A12 Reveals Its Sourdough Ecosystem Origin.</title>
        <authorList>
            <person name="Passerini D."/>
            <person name="Coddeville M."/>
            <person name="Le Bourgeois P."/>
            <person name="Loubiere P."/>
            <person name="Ritzenthaler P."/>
            <person name="Fontagne-Faucher C."/>
            <person name="Daveran-Mingot M.L."/>
            <person name="Cocaign-Bousquet M."/>
        </authorList>
    </citation>
    <scope>NUCLEOTIDE SEQUENCE [LARGE SCALE GENOMIC DNA]</scope>
    <source>
        <strain evidence="1 2">A12</strain>
    </source>
</reference>
<evidence type="ECO:0000313" key="1">
    <source>
        <dbReference type="EMBL" id="CDG03959.1"/>
    </source>
</evidence>
<dbReference type="AlphaFoldDB" id="S6F554"/>
<protein>
    <submittedName>
        <fullName evidence="1">Uncharacterized protein</fullName>
    </submittedName>
</protein>
<gene>
    <name evidence="1" type="ORF">O9U_08740</name>
</gene>
<evidence type="ECO:0000313" key="2">
    <source>
        <dbReference type="Proteomes" id="UP000015361"/>
    </source>
</evidence>
<comment type="caution">
    <text evidence="1">The sequence shown here is derived from an EMBL/GenBank/DDBJ whole genome shotgun (WGS) entry which is preliminary data.</text>
</comment>
<sequence>MLGLVLPASHISRKPTIATSALGISTPTKDFPGIGASIRISLAAKANAKSSDKLTTRETFVPVANLISYFVIDGPTTADSTLAPIPKDLKVSSKIPIFLRTFSRSPD</sequence>
<organism evidence="1 2">
    <name type="scientific">Lactococcus lactis subsp. lactis A12</name>
    <dbReference type="NCBI Taxonomy" id="1137134"/>
    <lineage>
        <taxon>Bacteria</taxon>
        <taxon>Bacillati</taxon>
        <taxon>Bacillota</taxon>
        <taxon>Bacilli</taxon>
        <taxon>Lactobacillales</taxon>
        <taxon>Streptococcaceae</taxon>
        <taxon>Lactococcus</taxon>
    </lineage>
</organism>